<accession>A0ABT1S1H0</accession>
<evidence type="ECO:0000313" key="1">
    <source>
        <dbReference type="EMBL" id="MCQ4840390.1"/>
    </source>
</evidence>
<reference evidence="1 2" key="1">
    <citation type="submission" date="2022-06" db="EMBL/GenBank/DDBJ databases">
        <title>Isolation of gut microbiota from human fecal samples.</title>
        <authorList>
            <person name="Pamer E.G."/>
            <person name="Barat B."/>
            <person name="Waligurski E."/>
            <person name="Medina S."/>
            <person name="Paddock L."/>
            <person name="Mostad J."/>
        </authorList>
    </citation>
    <scope>NUCLEOTIDE SEQUENCE [LARGE SCALE GENOMIC DNA]</scope>
    <source>
        <strain evidence="1 2">DFI.9.73</strain>
    </source>
</reference>
<evidence type="ECO:0000313" key="2">
    <source>
        <dbReference type="Proteomes" id="UP001524473"/>
    </source>
</evidence>
<protein>
    <submittedName>
        <fullName evidence="1">Uncharacterized protein</fullName>
    </submittedName>
</protein>
<name>A0ABT1S1H0_9FIRM</name>
<dbReference type="Proteomes" id="UP001524473">
    <property type="component" value="Unassembled WGS sequence"/>
</dbReference>
<organism evidence="1 2">
    <name type="scientific">Neglectibacter timonensis</name>
    <dbReference type="NCBI Taxonomy" id="1776382"/>
    <lineage>
        <taxon>Bacteria</taxon>
        <taxon>Bacillati</taxon>
        <taxon>Bacillota</taxon>
        <taxon>Clostridia</taxon>
        <taxon>Eubacteriales</taxon>
        <taxon>Oscillospiraceae</taxon>
        <taxon>Neglectibacter</taxon>
    </lineage>
</organism>
<dbReference type="RefSeq" id="WP_066866545.1">
    <property type="nucleotide sequence ID" value="NZ_CABKVV010000014.1"/>
</dbReference>
<dbReference type="GeneID" id="90533446"/>
<keyword evidence="2" id="KW-1185">Reference proteome</keyword>
<proteinExistence type="predicted"/>
<gene>
    <name evidence="1" type="ORF">NE695_10760</name>
</gene>
<comment type="caution">
    <text evidence="1">The sequence shown here is derived from an EMBL/GenBank/DDBJ whole genome shotgun (WGS) entry which is preliminary data.</text>
</comment>
<dbReference type="EMBL" id="JANFZH010000023">
    <property type="protein sequence ID" value="MCQ4840390.1"/>
    <property type="molecule type" value="Genomic_DNA"/>
</dbReference>
<sequence>MVNTIETRGLGAGSYPEAPELPEEGARCERCGWHRGLKEVDGQLLCLECRTEYYREACRGRYWSFINRSREEQRRFALEFWFQNLPPEEQGRIAMEAFCHEYETPFPQKQNEKSGIVSEYIHSSKSEFADYIESRDGAA</sequence>